<evidence type="ECO:0000256" key="2">
    <source>
        <dbReference type="ARBA" id="ARBA00022801"/>
    </source>
</evidence>
<dbReference type="PANTHER" id="PTHR30480">
    <property type="entry name" value="BETA-HEXOSAMINIDASE-RELATED"/>
    <property type="match status" value="1"/>
</dbReference>
<dbReference type="KEGG" id="bliq:INP51_02890"/>
<evidence type="ECO:0000259" key="4">
    <source>
        <dbReference type="Pfam" id="PF00933"/>
    </source>
</evidence>
<dbReference type="InterPro" id="IPR001764">
    <property type="entry name" value="Glyco_hydro_3_N"/>
</dbReference>
<dbReference type="PRINTS" id="PR00133">
    <property type="entry name" value="GLHYDRLASE3"/>
</dbReference>
<keyword evidence="3" id="KW-0326">Glycosidase</keyword>
<protein>
    <submittedName>
        <fullName evidence="5">Glycoside hydrolase family 3 protein</fullName>
    </submittedName>
</protein>
<dbReference type="GO" id="GO:0009254">
    <property type="term" value="P:peptidoglycan turnover"/>
    <property type="evidence" value="ECO:0007669"/>
    <property type="project" value="TreeGrafter"/>
</dbReference>
<dbReference type="AlphaFoldDB" id="A0A7M2RK34"/>
<dbReference type="SUPFAM" id="SSF51445">
    <property type="entry name" value="(Trans)glycosidases"/>
    <property type="match status" value="1"/>
</dbReference>
<organism evidence="5 6">
    <name type="scientific">Blautia liquoris</name>
    <dbReference type="NCBI Taxonomy" id="2779518"/>
    <lineage>
        <taxon>Bacteria</taxon>
        <taxon>Bacillati</taxon>
        <taxon>Bacillota</taxon>
        <taxon>Clostridia</taxon>
        <taxon>Lachnospirales</taxon>
        <taxon>Lachnospiraceae</taxon>
        <taxon>Blautia</taxon>
    </lineage>
</organism>
<gene>
    <name evidence="5" type="ORF">INP51_02890</name>
</gene>
<evidence type="ECO:0000256" key="3">
    <source>
        <dbReference type="ARBA" id="ARBA00023295"/>
    </source>
</evidence>
<dbReference type="PANTHER" id="PTHR30480:SF16">
    <property type="entry name" value="GLYCOSIDE HYDROLASE FAMILY 3 DOMAIN PROTEIN"/>
    <property type="match status" value="1"/>
</dbReference>
<keyword evidence="2 5" id="KW-0378">Hydrolase</keyword>
<dbReference type="InterPro" id="IPR050226">
    <property type="entry name" value="NagZ_Beta-hexosaminidase"/>
</dbReference>
<dbReference type="GO" id="GO:0005975">
    <property type="term" value="P:carbohydrate metabolic process"/>
    <property type="evidence" value="ECO:0007669"/>
    <property type="project" value="InterPro"/>
</dbReference>
<proteinExistence type="inferred from homology"/>
<evidence type="ECO:0000256" key="1">
    <source>
        <dbReference type="ARBA" id="ARBA00005336"/>
    </source>
</evidence>
<keyword evidence="6" id="KW-1185">Reference proteome</keyword>
<evidence type="ECO:0000313" key="6">
    <source>
        <dbReference type="Proteomes" id="UP000593601"/>
    </source>
</evidence>
<dbReference type="GO" id="GO:0004553">
    <property type="term" value="F:hydrolase activity, hydrolyzing O-glycosyl compounds"/>
    <property type="evidence" value="ECO:0007669"/>
    <property type="project" value="InterPro"/>
</dbReference>
<comment type="similarity">
    <text evidence="1">Belongs to the glycosyl hydrolase 3 family.</text>
</comment>
<dbReference type="Proteomes" id="UP000593601">
    <property type="component" value="Chromosome"/>
</dbReference>
<accession>A0A7M2RK34</accession>
<dbReference type="Pfam" id="PF00933">
    <property type="entry name" value="Glyco_hydro_3"/>
    <property type="match status" value="1"/>
</dbReference>
<dbReference type="EMBL" id="CP063304">
    <property type="protein sequence ID" value="QOV19927.1"/>
    <property type="molecule type" value="Genomic_DNA"/>
</dbReference>
<dbReference type="InterPro" id="IPR036962">
    <property type="entry name" value="Glyco_hydro_3_N_sf"/>
</dbReference>
<dbReference type="InterPro" id="IPR017853">
    <property type="entry name" value="GH"/>
</dbReference>
<evidence type="ECO:0000313" key="5">
    <source>
        <dbReference type="EMBL" id="QOV19927.1"/>
    </source>
</evidence>
<sequence length="517" mass="56688">MKIEEMTLQQKIGQLFVVGFPETEPGDAFFELVDRYKVGNVILFSHNVENKEQLAKLCGKLHEKIRKTTGVPPFISIDEEGGVVSRLPQGCAVMPSAMAQARTENRNLMYQGAKITAHELKESGINFNLAPVLDINSNPENPVIGVRSFGENPETVTQCAKAVMRGYLDGGILCAGKHFPGHGDTSVDSHLSLPVVDLSRGELESRELVPFKALIKEGLPAVTMAHILVPALEPEKIPCTMSRRVVRGFLRENLGFQGLIISDCMEMNAIKEFYGTEAGTVAALAAGVDLIFISHTSSLAKSAILEVMRALEDGRLSMERIDEAVSHVLAQKERLLTLSQGEGEKPDAKARIKFAGEFLEKTITPQNGNISGAFCLGKNPVFVGPVPSRVTLASSSISDTFDFSHEMQKTFGGEAVCIPQNPDDREIENVLLASRGKSALVLATLNGHLSAGQRKLIEAVKKENIPKAFVALRNPYDLEISGEDYFGVVLYEYSLRTIGELKKYFRKTQIKNTWDEQ</sequence>
<reference evidence="5 6" key="1">
    <citation type="submission" date="2020-10" db="EMBL/GenBank/DDBJ databases">
        <title>Blautia liquoris sp.nov., isolated from the mud in a fermentation cellar used for the production of Chinese strong-flavoured liquor.</title>
        <authorList>
            <person name="Lu L."/>
        </authorList>
    </citation>
    <scope>NUCLEOTIDE SEQUENCE [LARGE SCALE GENOMIC DNA]</scope>
    <source>
        <strain evidence="5 6">LZLJ-3</strain>
    </source>
</reference>
<dbReference type="RefSeq" id="WP_193736247.1">
    <property type="nucleotide sequence ID" value="NZ_CP063304.1"/>
</dbReference>
<feature type="domain" description="Glycoside hydrolase family 3 N-terminal" evidence="4">
    <location>
        <begin position="7"/>
        <end position="329"/>
    </location>
</feature>
<name>A0A7M2RK34_9FIRM</name>
<dbReference type="Gene3D" id="3.20.20.300">
    <property type="entry name" value="Glycoside hydrolase, family 3, N-terminal domain"/>
    <property type="match status" value="1"/>
</dbReference>